<protein>
    <submittedName>
        <fullName evidence="2">Uncharacterized protein</fullName>
    </submittedName>
</protein>
<keyword evidence="1" id="KW-0732">Signal</keyword>
<dbReference type="EMBL" id="MU857241">
    <property type="protein sequence ID" value="KAK4148877.1"/>
    <property type="molecule type" value="Genomic_DNA"/>
</dbReference>
<accession>A0AAN6VCG3</accession>
<reference evidence="2" key="2">
    <citation type="submission" date="2023-05" db="EMBL/GenBank/DDBJ databases">
        <authorList>
            <consortium name="Lawrence Berkeley National Laboratory"/>
            <person name="Steindorff A."/>
            <person name="Hensen N."/>
            <person name="Bonometti L."/>
            <person name="Westerberg I."/>
            <person name="Brannstrom I.O."/>
            <person name="Guillou S."/>
            <person name="Cros-Aarteil S."/>
            <person name="Calhoun S."/>
            <person name="Haridas S."/>
            <person name="Kuo A."/>
            <person name="Mondo S."/>
            <person name="Pangilinan J."/>
            <person name="Riley R."/>
            <person name="Labutti K."/>
            <person name="Andreopoulos B."/>
            <person name="Lipzen A."/>
            <person name="Chen C."/>
            <person name="Yanf M."/>
            <person name="Daum C."/>
            <person name="Ng V."/>
            <person name="Clum A."/>
            <person name="Ohm R."/>
            <person name="Martin F."/>
            <person name="Silar P."/>
            <person name="Natvig D."/>
            <person name="Lalanne C."/>
            <person name="Gautier V."/>
            <person name="Ament-Velasquez S.L."/>
            <person name="Kruys A."/>
            <person name="Hutchinson M.I."/>
            <person name="Powell A.J."/>
            <person name="Barry K."/>
            <person name="Miller A.N."/>
            <person name="Grigoriev I.V."/>
            <person name="Debuchy R."/>
            <person name="Gladieux P."/>
            <person name="Thoren M.H."/>
            <person name="Johannesson H."/>
        </authorList>
    </citation>
    <scope>NUCLEOTIDE SEQUENCE</scope>
    <source>
        <strain evidence="2">CBS 538.74</strain>
    </source>
</reference>
<evidence type="ECO:0000313" key="2">
    <source>
        <dbReference type="EMBL" id="KAK4148877.1"/>
    </source>
</evidence>
<feature type="chain" id="PRO_5043035048" evidence="1">
    <location>
        <begin position="18"/>
        <end position="87"/>
    </location>
</feature>
<feature type="signal peptide" evidence="1">
    <location>
        <begin position="1"/>
        <end position="17"/>
    </location>
</feature>
<reference evidence="2" key="1">
    <citation type="journal article" date="2023" name="Mol. Phylogenet. Evol.">
        <title>Genome-scale phylogeny and comparative genomics of the fungal order Sordariales.</title>
        <authorList>
            <person name="Hensen N."/>
            <person name="Bonometti L."/>
            <person name="Westerberg I."/>
            <person name="Brannstrom I.O."/>
            <person name="Guillou S."/>
            <person name="Cros-Aarteil S."/>
            <person name="Calhoun S."/>
            <person name="Haridas S."/>
            <person name="Kuo A."/>
            <person name="Mondo S."/>
            <person name="Pangilinan J."/>
            <person name="Riley R."/>
            <person name="LaButti K."/>
            <person name="Andreopoulos B."/>
            <person name="Lipzen A."/>
            <person name="Chen C."/>
            <person name="Yan M."/>
            <person name="Daum C."/>
            <person name="Ng V."/>
            <person name="Clum A."/>
            <person name="Steindorff A."/>
            <person name="Ohm R.A."/>
            <person name="Martin F."/>
            <person name="Silar P."/>
            <person name="Natvig D.O."/>
            <person name="Lalanne C."/>
            <person name="Gautier V."/>
            <person name="Ament-Velasquez S.L."/>
            <person name="Kruys A."/>
            <person name="Hutchinson M.I."/>
            <person name="Powell A.J."/>
            <person name="Barry K."/>
            <person name="Miller A.N."/>
            <person name="Grigoriev I.V."/>
            <person name="Debuchy R."/>
            <person name="Gladieux P."/>
            <person name="Hiltunen Thoren M."/>
            <person name="Johannesson H."/>
        </authorList>
    </citation>
    <scope>NUCLEOTIDE SEQUENCE</scope>
    <source>
        <strain evidence="2">CBS 538.74</strain>
    </source>
</reference>
<dbReference type="Proteomes" id="UP001302745">
    <property type="component" value="Unassembled WGS sequence"/>
</dbReference>
<gene>
    <name evidence="2" type="ORF">C8A00DRAFT_19368</name>
</gene>
<evidence type="ECO:0000256" key="1">
    <source>
        <dbReference type="SAM" id="SignalP"/>
    </source>
</evidence>
<sequence>MHFSTLLTLAAASLASASTIPAVEQRQEGPGECDLSCRPGQFCCYNRGDKDVLMVCNSLSRFVLSAECGSVGCCSKRGPADSVFCIC</sequence>
<comment type="caution">
    <text evidence="2">The sequence shown here is derived from an EMBL/GenBank/DDBJ whole genome shotgun (WGS) entry which is preliminary data.</text>
</comment>
<keyword evidence="3" id="KW-1185">Reference proteome</keyword>
<proteinExistence type="predicted"/>
<name>A0AAN6VCG3_9PEZI</name>
<evidence type="ECO:0000313" key="3">
    <source>
        <dbReference type="Proteomes" id="UP001302745"/>
    </source>
</evidence>
<organism evidence="2 3">
    <name type="scientific">Chaetomidium leptoderma</name>
    <dbReference type="NCBI Taxonomy" id="669021"/>
    <lineage>
        <taxon>Eukaryota</taxon>
        <taxon>Fungi</taxon>
        <taxon>Dikarya</taxon>
        <taxon>Ascomycota</taxon>
        <taxon>Pezizomycotina</taxon>
        <taxon>Sordariomycetes</taxon>
        <taxon>Sordariomycetidae</taxon>
        <taxon>Sordariales</taxon>
        <taxon>Chaetomiaceae</taxon>
        <taxon>Chaetomidium</taxon>
    </lineage>
</organism>
<dbReference type="AlphaFoldDB" id="A0AAN6VCG3"/>